<reference evidence="2 3" key="1">
    <citation type="submission" date="2016-06" db="EMBL/GenBank/DDBJ databases">
        <authorList>
            <person name="Kjaerup R.B."/>
            <person name="Dalgaard T.S."/>
            <person name="Juul-Madsen H.R."/>
        </authorList>
    </citation>
    <scope>NUCLEOTIDE SEQUENCE [LARGE SCALE GENOMIC DNA]</scope>
    <source>
        <strain evidence="2 3">Pb300</strain>
    </source>
</reference>
<accession>A0A1D2JJA9</accession>
<name>A0A1D2JJA9_PARBR</name>
<dbReference type="EMBL" id="LZYO01000065">
    <property type="protein sequence ID" value="ODH38666.1"/>
    <property type="molecule type" value="Genomic_DNA"/>
</dbReference>
<organism evidence="2 3">
    <name type="scientific">Paracoccidioides brasiliensis</name>
    <dbReference type="NCBI Taxonomy" id="121759"/>
    <lineage>
        <taxon>Eukaryota</taxon>
        <taxon>Fungi</taxon>
        <taxon>Dikarya</taxon>
        <taxon>Ascomycota</taxon>
        <taxon>Pezizomycotina</taxon>
        <taxon>Eurotiomycetes</taxon>
        <taxon>Eurotiomycetidae</taxon>
        <taxon>Onygenales</taxon>
        <taxon>Ajellomycetaceae</taxon>
        <taxon>Paracoccidioides</taxon>
    </lineage>
</organism>
<dbReference type="AlphaFoldDB" id="A0A1D2JJA9"/>
<proteinExistence type="predicted"/>
<comment type="caution">
    <text evidence="2">The sequence shown here is derived from an EMBL/GenBank/DDBJ whole genome shotgun (WGS) entry which is preliminary data.</text>
</comment>
<evidence type="ECO:0000256" key="1">
    <source>
        <dbReference type="SAM" id="MobiDB-lite"/>
    </source>
</evidence>
<feature type="region of interest" description="Disordered" evidence="1">
    <location>
        <begin position="65"/>
        <end position="96"/>
    </location>
</feature>
<gene>
    <name evidence="2" type="ORF">ACO22_02233</name>
</gene>
<evidence type="ECO:0000313" key="2">
    <source>
        <dbReference type="EMBL" id="ODH38666.1"/>
    </source>
</evidence>
<sequence length="162" mass="17743">MESDEQNRILRVASACEKARDNGTSAQWHASKNIPPGRSFSACDGAQGVYRQLKMEVKISTMTPGKLRGYYHPPGLSSPRNGQRNMKRRQRLKQSDYGGPVCSLHRAVSDFALSAACSSVIPCAVAHHFDVSDNERVQVVVANVAVLLSNQPTPHEPNETTI</sequence>
<protein>
    <submittedName>
        <fullName evidence="2">Uncharacterized protein</fullName>
    </submittedName>
</protein>
<dbReference type="Proteomes" id="UP000242814">
    <property type="component" value="Unassembled WGS sequence"/>
</dbReference>
<evidence type="ECO:0000313" key="3">
    <source>
        <dbReference type="Proteomes" id="UP000242814"/>
    </source>
</evidence>
<dbReference type="VEuPathDB" id="FungiDB:PABG_05997"/>